<organism evidence="1 2">
    <name type="scientific">Podila minutissima</name>
    <dbReference type="NCBI Taxonomy" id="64525"/>
    <lineage>
        <taxon>Eukaryota</taxon>
        <taxon>Fungi</taxon>
        <taxon>Fungi incertae sedis</taxon>
        <taxon>Mucoromycota</taxon>
        <taxon>Mortierellomycotina</taxon>
        <taxon>Mortierellomycetes</taxon>
        <taxon>Mortierellales</taxon>
        <taxon>Mortierellaceae</taxon>
        <taxon>Podila</taxon>
    </lineage>
</organism>
<sequence>MPQVHIPIGSLHDEWQHVLSDQQYAEQSRRSTLSLDCGNKFYAVRTLDSGFGGDERNDCGVDAPKGPGNISCYYGTPEVSPIVLGEVFLTTNYNCSGDSILISYRAEAIIAFKEGAVTHSGSNLCDEESLKFEIVHRLFFMITSSFLNEFAVVSFALQAKLIRKYSKDIVKTEPLWMTNTLLSRYYDPPPLFTPTATPPRAPAHLR</sequence>
<gene>
    <name evidence="1" type="ORF">BG006_001939</name>
</gene>
<accession>A0A9P5SBZ8</accession>
<keyword evidence="2" id="KW-1185">Reference proteome</keyword>
<evidence type="ECO:0000313" key="1">
    <source>
        <dbReference type="EMBL" id="KAF9322937.1"/>
    </source>
</evidence>
<name>A0A9P5SBZ8_9FUNG</name>
<protein>
    <submittedName>
        <fullName evidence="1">Uncharacterized protein</fullName>
    </submittedName>
</protein>
<comment type="caution">
    <text evidence="1">The sequence shown here is derived from an EMBL/GenBank/DDBJ whole genome shotgun (WGS) entry which is preliminary data.</text>
</comment>
<reference evidence="1" key="1">
    <citation type="journal article" date="2020" name="Fungal Divers.">
        <title>Resolving the Mortierellaceae phylogeny through synthesis of multi-gene phylogenetics and phylogenomics.</title>
        <authorList>
            <person name="Vandepol N."/>
            <person name="Liber J."/>
            <person name="Desiro A."/>
            <person name="Na H."/>
            <person name="Kennedy M."/>
            <person name="Barry K."/>
            <person name="Grigoriev I.V."/>
            <person name="Miller A.N."/>
            <person name="O'Donnell K."/>
            <person name="Stajich J.E."/>
            <person name="Bonito G."/>
        </authorList>
    </citation>
    <scope>NUCLEOTIDE SEQUENCE</scope>
    <source>
        <strain evidence="1">NVP1</strain>
    </source>
</reference>
<evidence type="ECO:0000313" key="2">
    <source>
        <dbReference type="Proteomes" id="UP000696485"/>
    </source>
</evidence>
<dbReference type="AlphaFoldDB" id="A0A9P5SBZ8"/>
<dbReference type="EMBL" id="JAAAUY010001411">
    <property type="protein sequence ID" value="KAF9322937.1"/>
    <property type="molecule type" value="Genomic_DNA"/>
</dbReference>
<proteinExistence type="predicted"/>
<dbReference type="Proteomes" id="UP000696485">
    <property type="component" value="Unassembled WGS sequence"/>
</dbReference>